<evidence type="ECO:0000256" key="1">
    <source>
        <dbReference type="ARBA" id="ARBA00008861"/>
    </source>
</evidence>
<accession>A0A9W9NWP7</accession>
<dbReference type="RefSeq" id="XP_056499581.1">
    <property type="nucleotide sequence ID" value="XM_056646140.1"/>
</dbReference>
<protein>
    <recommendedName>
        <fullName evidence="3">Putative gamma-glutamylcyclotransferase</fullName>
    </recommendedName>
</protein>
<dbReference type="Gene3D" id="3.10.490.10">
    <property type="entry name" value="Gamma-glutamyl cyclotransferase-like"/>
    <property type="match status" value="1"/>
</dbReference>
<dbReference type="Pfam" id="PF06094">
    <property type="entry name" value="GGACT"/>
    <property type="match status" value="1"/>
</dbReference>
<sequence>MPSHEKKKSTTQIPPPPPPPPAGPRSPLSSLTSRIRTALPERFFLSAPEKPRDPAPEGVYFFYGTLLDPGMLVEILGLDNSPELRPAFIEGFDCKLWGQYPALTPCSDASGRGVIKGAAYRVGSSEDAEKLAEYETHHYMPCPCEIKYIDDIQTPIAEKGFGFVFVGNKMDLKDGIFNLRAWRKLMGKK</sequence>
<feature type="compositionally biased region" description="Pro residues" evidence="4">
    <location>
        <begin position="13"/>
        <end position="24"/>
    </location>
</feature>
<dbReference type="InterPro" id="IPR009288">
    <property type="entry name" value="AIG2-like_dom"/>
</dbReference>
<feature type="domain" description="Gamma-glutamylcyclotransferase AIG2-like" evidence="5">
    <location>
        <begin position="60"/>
        <end position="148"/>
    </location>
</feature>
<dbReference type="GeneID" id="81385307"/>
<dbReference type="SUPFAM" id="SSF110857">
    <property type="entry name" value="Gamma-glutamyl cyclotransferase-like"/>
    <property type="match status" value="1"/>
</dbReference>
<dbReference type="InterPro" id="IPR036568">
    <property type="entry name" value="GGCT-like_sf"/>
</dbReference>
<reference evidence="6" key="2">
    <citation type="journal article" date="2023" name="IMA Fungus">
        <title>Comparative genomic study of the Penicillium genus elucidates a diverse pangenome and 15 lateral gene transfer events.</title>
        <authorList>
            <person name="Petersen C."/>
            <person name="Sorensen T."/>
            <person name="Nielsen M.R."/>
            <person name="Sondergaard T.E."/>
            <person name="Sorensen J.L."/>
            <person name="Fitzpatrick D.A."/>
            <person name="Frisvad J.C."/>
            <person name="Nielsen K.L."/>
        </authorList>
    </citation>
    <scope>NUCLEOTIDE SEQUENCE</scope>
    <source>
        <strain evidence="6">IBT 23319</strain>
    </source>
</reference>
<evidence type="ECO:0000256" key="4">
    <source>
        <dbReference type="SAM" id="MobiDB-lite"/>
    </source>
</evidence>
<dbReference type="CDD" id="cd06661">
    <property type="entry name" value="GGCT_like"/>
    <property type="match status" value="1"/>
</dbReference>
<reference evidence="6" key="1">
    <citation type="submission" date="2022-11" db="EMBL/GenBank/DDBJ databases">
        <authorList>
            <person name="Petersen C."/>
        </authorList>
    </citation>
    <scope>NUCLEOTIDE SEQUENCE</scope>
    <source>
        <strain evidence="6">IBT 23319</strain>
    </source>
</reference>
<proteinExistence type="inferred from homology"/>
<name>A0A9W9NWP7_PENCI</name>
<evidence type="ECO:0000313" key="7">
    <source>
        <dbReference type="Proteomes" id="UP001147733"/>
    </source>
</evidence>
<comment type="caution">
    <text evidence="6">The sequence shown here is derived from an EMBL/GenBank/DDBJ whole genome shotgun (WGS) entry which is preliminary data.</text>
</comment>
<dbReference type="AlphaFoldDB" id="A0A9W9NWP7"/>
<dbReference type="Proteomes" id="UP001147733">
    <property type="component" value="Unassembled WGS sequence"/>
</dbReference>
<comment type="similarity">
    <text evidence="1">Belongs to the gamma-glutamylcyclotransferase family.</text>
</comment>
<organism evidence="6 7">
    <name type="scientific">Penicillium citrinum</name>
    <dbReference type="NCBI Taxonomy" id="5077"/>
    <lineage>
        <taxon>Eukaryota</taxon>
        <taxon>Fungi</taxon>
        <taxon>Dikarya</taxon>
        <taxon>Ascomycota</taxon>
        <taxon>Pezizomycotina</taxon>
        <taxon>Eurotiomycetes</taxon>
        <taxon>Eurotiomycetidae</taxon>
        <taxon>Eurotiales</taxon>
        <taxon>Aspergillaceae</taxon>
        <taxon>Penicillium</taxon>
    </lineage>
</organism>
<evidence type="ECO:0000256" key="3">
    <source>
        <dbReference type="ARBA" id="ARBA00030602"/>
    </source>
</evidence>
<keyword evidence="2" id="KW-0808">Transferase</keyword>
<evidence type="ECO:0000259" key="5">
    <source>
        <dbReference type="Pfam" id="PF06094"/>
    </source>
</evidence>
<feature type="region of interest" description="Disordered" evidence="4">
    <location>
        <begin position="1"/>
        <end position="32"/>
    </location>
</feature>
<dbReference type="InterPro" id="IPR013024">
    <property type="entry name" value="GGCT-like"/>
</dbReference>
<gene>
    <name evidence="6" type="ORF">N7469_007222</name>
</gene>
<dbReference type="PANTHER" id="PTHR31544:SF4">
    <property type="entry name" value="GAMMA-GLUTAMYLCYCLOTRANSFERASE-RELATED"/>
    <property type="match status" value="1"/>
</dbReference>
<dbReference type="GO" id="GO:0016740">
    <property type="term" value="F:transferase activity"/>
    <property type="evidence" value="ECO:0007669"/>
    <property type="project" value="UniProtKB-KW"/>
</dbReference>
<evidence type="ECO:0000313" key="6">
    <source>
        <dbReference type="EMBL" id="KAJ5227216.1"/>
    </source>
</evidence>
<dbReference type="EMBL" id="JAPQKT010000006">
    <property type="protein sequence ID" value="KAJ5227216.1"/>
    <property type="molecule type" value="Genomic_DNA"/>
</dbReference>
<dbReference type="InterPro" id="IPR045038">
    <property type="entry name" value="AIG2-like"/>
</dbReference>
<evidence type="ECO:0000256" key="2">
    <source>
        <dbReference type="ARBA" id="ARBA00022679"/>
    </source>
</evidence>
<dbReference type="OrthoDB" id="3262926at2759"/>
<dbReference type="PANTHER" id="PTHR31544">
    <property type="entry name" value="AIG2-LIKE PROTEIN D"/>
    <property type="match status" value="1"/>
</dbReference>
<keyword evidence="7" id="KW-1185">Reference proteome</keyword>